<dbReference type="GO" id="GO:0006355">
    <property type="term" value="P:regulation of DNA-templated transcription"/>
    <property type="evidence" value="ECO:0007669"/>
    <property type="project" value="InterPro"/>
</dbReference>
<evidence type="ECO:0000313" key="2">
    <source>
        <dbReference type="Proteomes" id="UP000177390"/>
    </source>
</evidence>
<evidence type="ECO:0008006" key="3">
    <source>
        <dbReference type="Google" id="ProtNLM"/>
    </source>
</evidence>
<protein>
    <recommendedName>
        <fullName evidence="3">OmpR/PhoB-type domain-containing protein</fullName>
    </recommendedName>
</protein>
<accession>A0A1F5EX89</accession>
<evidence type="ECO:0000313" key="1">
    <source>
        <dbReference type="EMBL" id="OGD71916.1"/>
    </source>
</evidence>
<reference evidence="1 2" key="1">
    <citation type="journal article" date="2016" name="Nat. Commun.">
        <title>Thousands of microbial genomes shed light on interconnected biogeochemical processes in an aquifer system.</title>
        <authorList>
            <person name="Anantharaman K."/>
            <person name="Brown C.T."/>
            <person name="Hug L.A."/>
            <person name="Sharon I."/>
            <person name="Castelle C.J."/>
            <person name="Probst A.J."/>
            <person name="Thomas B.C."/>
            <person name="Singh A."/>
            <person name="Wilkins M.J."/>
            <person name="Karaoz U."/>
            <person name="Brodie E.L."/>
            <person name="Williams K.H."/>
            <person name="Hubbard S.S."/>
            <person name="Banfield J.F."/>
        </authorList>
    </citation>
    <scope>NUCLEOTIDE SEQUENCE [LARGE SCALE GENOMIC DNA]</scope>
</reference>
<proteinExistence type="predicted"/>
<name>A0A1F5EX89_9BACT</name>
<dbReference type="Gene3D" id="1.10.10.10">
    <property type="entry name" value="Winged helix-like DNA-binding domain superfamily/Winged helix DNA-binding domain"/>
    <property type="match status" value="1"/>
</dbReference>
<dbReference type="EMBL" id="MFAH01000012">
    <property type="protein sequence ID" value="OGD71916.1"/>
    <property type="molecule type" value="Genomic_DNA"/>
</dbReference>
<organism evidence="1 2">
    <name type="scientific">Candidatus Collierbacteria bacterium RIFCSPHIGHO2_02_FULL_49_10</name>
    <dbReference type="NCBI Taxonomy" id="1817723"/>
    <lineage>
        <taxon>Bacteria</taxon>
        <taxon>Candidatus Collieribacteriota</taxon>
    </lineage>
</organism>
<dbReference type="Proteomes" id="UP000177390">
    <property type="component" value="Unassembled WGS sequence"/>
</dbReference>
<dbReference type="AlphaFoldDB" id="A0A1F5EX89"/>
<dbReference type="InterPro" id="IPR036388">
    <property type="entry name" value="WH-like_DNA-bd_sf"/>
</dbReference>
<dbReference type="InterPro" id="IPR016032">
    <property type="entry name" value="Sig_transdc_resp-reg_C-effctor"/>
</dbReference>
<sequence length="340" mass="39388">MSYYDLLPGTYFDPTYAAVIKSLLIGDNVLLVSPYGFGGKTFFNFFLSRQKTIDRTIISWSNNLPVKTLLKQVKENHRRGTKQIVIMRQVEKIDDLPVLLEKLNDIRQPNPQNTSYLIITDHRGLTDIDQYLAGFNTFFSSRYLLGAFDFEKTTENIRANCLFFGWPYLPQNDKKVFQLSGGIPRLIKHIYKEINESQLTFEDPSAFLFDQSISFQLQYLADLIMKIDPNYLIKFGILDAKKKIKSELLAMFFSDLQVKIAKQNFAELTRAEAQLFSLFFSNPDEIISIDRVADFLSISDDDFSLWAVYKLIARLKEKIKSKYDLVNLKGRGYKLGFESR</sequence>
<comment type="caution">
    <text evidence="1">The sequence shown here is derived from an EMBL/GenBank/DDBJ whole genome shotgun (WGS) entry which is preliminary data.</text>
</comment>
<gene>
    <name evidence="1" type="ORF">A3D09_00285</name>
</gene>
<dbReference type="GO" id="GO:0003677">
    <property type="term" value="F:DNA binding"/>
    <property type="evidence" value="ECO:0007669"/>
    <property type="project" value="InterPro"/>
</dbReference>
<dbReference type="SUPFAM" id="SSF46894">
    <property type="entry name" value="C-terminal effector domain of the bipartite response regulators"/>
    <property type="match status" value="1"/>
</dbReference>